<evidence type="ECO:0000256" key="1">
    <source>
        <dbReference type="SAM" id="MobiDB-lite"/>
    </source>
</evidence>
<evidence type="ECO:0000313" key="2">
    <source>
        <dbReference type="EMBL" id="MBI5128452.1"/>
    </source>
</evidence>
<accession>A0A933VU89</accession>
<organism evidence="2 3">
    <name type="scientific">Rhodopseudomonas palustris</name>
    <dbReference type="NCBI Taxonomy" id="1076"/>
    <lineage>
        <taxon>Bacteria</taxon>
        <taxon>Pseudomonadati</taxon>
        <taxon>Pseudomonadota</taxon>
        <taxon>Alphaproteobacteria</taxon>
        <taxon>Hyphomicrobiales</taxon>
        <taxon>Nitrobacteraceae</taxon>
        <taxon>Rhodopseudomonas</taxon>
    </lineage>
</organism>
<evidence type="ECO:0000313" key="3">
    <source>
        <dbReference type="Proteomes" id="UP000782519"/>
    </source>
</evidence>
<comment type="caution">
    <text evidence="2">The sequence shown here is derived from an EMBL/GenBank/DDBJ whole genome shotgun (WGS) entry which is preliminary data.</text>
</comment>
<proteinExistence type="predicted"/>
<dbReference type="AlphaFoldDB" id="A0A933VU89"/>
<feature type="compositionally biased region" description="Pro residues" evidence="1">
    <location>
        <begin position="96"/>
        <end position="107"/>
    </location>
</feature>
<reference evidence="2" key="1">
    <citation type="submission" date="2020-07" db="EMBL/GenBank/DDBJ databases">
        <title>Huge and variable diversity of episymbiotic CPR bacteria and DPANN archaea in groundwater ecosystems.</title>
        <authorList>
            <person name="He C.Y."/>
            <person name="Keren R."/>
            <person name="Whittaker M."/>
            <person name="Farag I.F."/>
            <person name="Doudna J."/>
            <person name="Cate J.H.D."/>
            <person name="Banfield J.F."/>
        </authorList>
    </citation>
    <scope>NUCLEOTIDE SEQUENCE</scope>
    <source>
        <strain evidence="2">NC_groundwater_1818_Pr3_B-0.1um_66_35</strain>
    </source>
</reference>
<gene>
    <name evidence="2" type="ORF">HZA66_03335</name>
</gene>
<sequence length="107" mass="11266">MILTRLADPDAPALFWRMMVAFNLRYLVALAAAFAGFQVSPAAAITAELAKKCDAAAFKAFPSQQVGTKIGIADRTKFRQECIARNGDLSSMPKPSGGPPAASPPAN</sequence>
<dbReference type="EMBL" id="JACRJB010000010">
    <property type="protein sequence ID" value="MBI5128452.1"/>
    <property type="molecule type" value="Genomic_DNA"/>
</dbReference>
<protein>
    <submittedName>
        <fullName evidence="2">Uncharacterized protein</fullName>
    </submittedName>
</protein>
<name>A0A933VU89_RHOPL</name>
<dbReference type="Proteomes" id="UP000782519">
    <property type="component" value="Unassembled WGS sequence"/>
</dbReference>
<feature type="region of interest" description="Disordered" evidence="1">
    <location>
        <begin position="86"/>
        <end position="107"/>
    </location>
</feature>